<reference evidence="2 3" key="1">
    <citation type="submission" date="2012-04" db="EMBL/GenBank/DDBJ databases">
        <title>Complete genome of Rhodanobacter sp. 2APBS1.</title>
        <authorList>
            <consortium name="US DOE Joint Genome Institute"/>
            <person name="Huntemann M."/>
            <person name="Wei C.-L."/>
            <person name="Han J."/>
            <person name="Detter J.C."/>
            <person name="Han C."/>
            <person name="Tapia R."/>
            <person name="Munk A.C.C."/>
            <person name="Chen A."/>
            <person name="Krypides N."/>
            <person name="Mavromatis K."/>
            <person name="Markowitz V."/>
            <person name="Szeto E."/>
            <person name="Ivanova N."/>
            <person name="Mikhailova N."/>
            <person name="Ovchinnikova G."/>
            <person name="Pagani I."/>
            <person name="Pati A."/>
            <person name="Goodwin L."/>
            <person name="Peters L."/>
            <person name="Pitluck S."/>
            <person name="Woyke T."/>
            <person name="Prakash O."/>
            <person name="Elkins J."/>
            <person name="Brown S."/>
            <person name="Palumbo A."/>
            <person name="Hemme C."/>
            <person name="Zhou J."/>
            <person name="Watson D."/>
            <person name="Jardine P."/>
            <person name="Kostka J."/>
            <person name="Green S."/>
        </authorList>
    </citation>
    <scope>NUCLEOTIDE SEQUENCE [LARGE SCALE GENOMIC DNA]</scope>
    <source>
        <strain evidence="2 3">2APBS1</strain>
    </source>
</reference>
<dbReference type="Gene3D" id="2.60.200.20">
    <property type="match status" value="1"/>
</dbReference>
<dbReference type="Proteomes" id="UP000011859">
    <property type="component" value="Chromosome"/>
</dbReference>
<accession>M4NHS0</accession>
<organism evidence="2 3">
    <name type="scientific">Rhodanobacter denitrificans</name>
    <dbReference type="NCBI Taxonomy" id="666685"/>
    <lineage>
        <taxon>Bacteria</taxon>
        <taxon>Pseudomonadati</taxon>
        <taxon>Pseudomonadota</taxon>
        <taxon>Gammaproteobacteria</taxon>
        <taxon>Lysobacterales</taxon>
        <taxon>Rhodanobacteraceae</taxon>
        <taxon>Rhodanobacter</taxon>
    </lineage>
</organism>
<proteinExistence type="predicted"/>
<evidence type="ECO:0000313" key="3">
    <source>
        <dbReference type="Proteomes" id="UP000011859"/>
    </source>
</evidence>
<dbReference type="CDD" id="cd00060">
    <property type="entry name" value="FHA"/>
    <property type="match status" value="1"/>
</dbReference>
<dbReference type="STRING" id="666685.R2APBS1_3386"/>
<protein>
    <submittedName>
        <fullName evidence="2">FHA domain-containing protein</fullName>
    </submittedName>
</protein>
<evidence type="ECO:0000259" key="1">
    <source>
        <dbReference type="PROSITE" id="PS50006"/>
    </source>
</evidence>
<dbReference type="Gene3D" id="3.30.450.40">
    <property type="match status" value="1"/>
</dbReference>
<dbReference type="SUPFAM" id="SSF55781">
    <property type="entry name" value="GAF domain-like"/>
    <property type="match status" value="1"/>
</dbReference>
<dbReference type="SMART" id="SM00065">
    <property type="entry name" value="GAF"/>
    <property type="match status" value="1"/>
</dbReference>
<dbReference type="InterPro" id="IPR003018">
    <property type="entry name" value="GAF"/>
</dbReference>
<sequence>MQARLTAFVPDHAALTRSLSPGDRLRIGRADDCGLLLEHPSISRAHAELFASDDGRWQLADLRSKNGSFVEGARIDSASIDTSCWLRFGDVHCELALLDGAAAEADARRRNERHRTATACTAHLDTIARKDRSDDAPGQSLPDASLRAVAELAGCSRGFLLVDTHGRYRVLAALALDPSQMIGREFAGSLSAVTRAIEQRRPVVFNDIGGDVWPGACASVVQAGLRTLVCLPLLDGNQVLGAIYADRREPGPPLTTLDLELLEAFADRTALWLIARRAREDLAMYPSTPPLDWNSILTERILET</sequence>
<dbReference type="InterPro" id="IPR029016">
    <property type="entry name" value="GAF-like_dom_sf"/>
</dbReference>
<dbReference type="Pfam" id="PF00498">
    <property type="entry name" value="FHA"/>
    <property type="match status" value="1"/>
</dbReference>
<dbReference type="SMART" id="SM00240">
    <property type="entry name" value="FHA"/>
    <property type="match status" value="1"/>
</dbReference>
<feature type="domain" description="FHA" evidence="1">
    <location>
        <begin position="25"/>
        <end position="75"/>
    </location>
</feature>
<keyword evidence="3" id="KW-1185">Reference proteome</keyword>
<dbReference type="KEGG" id="rhd:R2APBS1_3386"/>
<dbReference type="HOGENOM" id="CLU_929931_0_0_6"/>
<dbReference type="InterPro" id="IPR000253">
    <property type="entry name" value="FHA_dom"/>
</dbReference>
<dbReference type="PROSITE" id="PS50006">
    <property type="entry name" value="FHA_DOMAIN"/>
    <property type="match status" value="1"/>
</dbReference>
<dbReference type="eggNOG" id="COG2203">
    <property type="taxonomic scope" value="Bacteria"/>
</dbReference>
<dbReference type="eggNOG" id="COG1716">
    <property type="taxonomic scope" value="Bacteria"/>
</dbReference>
<dbReference type="SUPFAM" id="SSF49879">
    <property type="entry name" value="SMAD/FHA domain"/>
    <property type="match status" value="1"/>
</dbReference>
<gene>
    <name evidence="2" type="ORF">R2APBS1_3386</name>
</gene>
<dbReference type="EMBL" id="CP003470">
    <property type="protein sequence ID" value="AGG90449.1"/>
    <property type="molecule type" value="Genomic_DNA"/>
</dbReference>
<dbReference type="GeneID" id="72428002"/>
<dbReference type="InterPro" id="IPR008984">
    <property type="entry name" value="SMAD_FHA_dom_sf"/>
</dbReference>
<dbReference type="RefSeq" id="WP_015448784.1">
    <property type="nucleotide sequence ID" value="NC_020541.1"/>
</dbReference>
<evidence type="ECO:0000313" key="2">
    <source>
        <dbReference type="EMBL" id="AGG90449.1"/>
    </source>
</evidence>
<dbReference type="AlphaFoldDB" id="M4NHS0"/>
<dbReference type="Pfam" id="PF01590">
    <property type="entry name" value="GAF"/>
    <property type="match status" value="1"/>
</dbReference>
<name>M4NHS0_9GAMM</name>